<name>A0A2P2IP14_RHIMU</name>
<protein>
    <submittedName>
        <fullName evidence="1">Uncharacterized protein</fullName>
    </submittedName>
</protein>
<sequence length="32" mass="3664">MKLYGARVSRLSLTMISHKQSPPMIRYSGLEI</sequence>
<dbReference type="EMBL" id="GGEC01002472">
    <property type="protein sequence ID" value="MBW82955.1"/>
    <property type="molecule type" value="Transcribed_RNA"/>
</dbReference>
<dbReference type="AlphaFoldDB" id="A0A2P2IP14"/>
<proteinExistence type="predicted"/>
<evidence type="ECO:0000313" key="1">
    <source>
        <dbReference type="EMBL" id="MBW82955.1"/>
    </source>
</evidence>
<reference evidence="1" key="1">
    <citation type="submission" date="2018-02" db="EMBL/GenBank/DDBJ databases">
        <title>Rhizophora mucronata_Transcriptome.</title>
        <authorList>
            <person name="Meera S.P."/>
            <person name="Sreeshan A."/>
            <person name="Augustine A."/>
        </authorList>
    </citation>
    <scope>NUCLEOTIDE SEQUENCE</scope>
    <source>
        <tissue evidence="1">Leaf</tissue>
    </source>
</reference>
<accession>A0A2P2IP14</accession>
<organism evidence="1">
    <name type="scientific">Rhizophora mucronata</name>
    <name type="common">Asiatic mangrove</name>
    <dbReference type="NCBI Taxonomy" id="61149"/>
    <lineage>
        <taxon>Eukaryota</taxon>
        <taxon>Viridiplantae</taxon>
        <taxon>Streptophyta</taxon>
        <taxon>Embryophyta</taxon>
        <taxon>Tracheophyta</taxon>
        <taxon>Spermatophyta</taxon>
        <taxon>Magnoliopsida</taxon>
        <taxon>eudicotyledons</taxon>
        <taxon>Gunneridae</taxon>
        <taxon>Pentapetalae</taxon>
        <taxon>rosids</taxon>
        <taxon>fabids</taxon>
        <taxon>Malpighiales</taxon>
        <taxon>Rhizophoraceae</taxon>
        <taxon>Rhizophora</taxon>
    </lineage>
</organism>